<dbReference type="SUPFAM" id="SSF55124">
    <property type="entry name" value="Nitrite/Sulfite reductase N-terminal domain-like"/>
    <property type="match status" value="1"/>
</dbReference>
<dbReference type="Pfam" id="PF00301">
    <property type="entry name" value="Rubredoxin"/>
    <property type="match status" value="1"/>
</dbReference>
<evidence type="ECO:0000256" key="3">
    <source>
        <dbReference type="ARBA" id="ARBA00022723"/>
    </source>
</evidence>
<keyword evidence="3" id="KW-0479">Metal-binding</keyword>
<protein>
    <recommendedName>
        <fullName evidence="6">Rubredoxin-like domain-containing protein</fullName>
    </recommendedName>
</protein>
<accession>A0ABP9D5X6</accession>
<keyword evidence="2" id="KW-0813">Transport</keyword>
<dbReference type="InterPro" id="IPR024935">
    <property type="entry name" value="Rubredoxin_dom"/>
</dbReference>
<gene>
    <name evidence="7" type="ORF">GCM10023331_12430</name>
</gene>
<evidence type="ECO:0000313" key="7">
    <source>
        <dbReference type="EMBL" id="GAA4828811.1"/>
    </source>
</evidence>
<dbReference type="PROSITE" id="PS50903">
    <property type="entry name" value="RUBREDOXIN_LIKE"/>
    <property type="match status" value="1"/>
</dbReference>
<comment type="caution">
    <text evidence="7">The sequence shown here is derived from an EMBL/GenBank/DDBJ whole genome shotgun (WGS) entry which is preliminary data.</text>
</comment>
<dbReference type="PANTHER" id="PTHR47627">
    <property type="entry name" value="RUBREDOXIN"/>
    <property type="match status" value="1"/>
</dbReference>
<evidence type="ECO:0000256" key="4">
    <source>
        <dbReference type="ARBA" id="ARBA00022982"/>
    </source>
</evidence>
<comment type="cofactor">
    <cofactor evidence="1">
        <name>Fe(3+)</name>
        <dbReference type="ChEBI" id="CHEBI:29034"/>
    </cofactor>
</comment>
<dbReference type="InterPro" id="IPR036136">
    <property type="entry name" value="Nit/Sulf_reduc_fer-like_dom_sf"/>
</dbReference>
<keyword evidence="4" id="KW-0249">Electron transport</keyword>
<proteinExistence type="predicted"/>
<keyword evidence="5" id="KW-0408">Iron</keyword>
<dbReference type="InterPro" id="IPR024934">
    <property type="entry name" value="Rubredoxin-like_dom"/>
</dbReference>
<dbReference type="CDD" id="cd00730">
    <property type="entry name" value="rubredoxin"/>
    <property type="match status" value="1"/>
</dbReference>
<evidence type="ECO:0000259" key="6">
    <source>
        <dbReference type="PROSITE" id="PS50903"/>
    </source>
</evidence>
<evidence type="ECO:0000256" key="1">
    <source>
        <dbReference type="ARBA" id="ARBA00001965"/>
    </source>
</evidence>
<name>A0ABP9D5X6_9BACT</name>
<sequence length="477" mass="55388">MIVQKKDLVRVFVKGGIISPGDLLKVITTAKDLGTDYIHFGSRQDILFPISNKNRGMLDETFRSIQTEYECEEEGSQNIVSSYTALDVMASTHWMAPHIYHYILDTFDYQPRLKINLVDPKQTMVPLFTGQVNFIASETENYWYCYVRTLKEQEVLSRSPFLIYSDDLCKVARYLEEKDLLQQNTDWSNAWKKLQEQLTINTFPVQKALRLPLTPFPYYEGMNRLPDGKYWLGLYWRNNAYDIDFLKVLCLLCQDTKIGKITMTPWKSFLVKGIDSTQRIIWEKLLGKYGLNVRHSSLELNWHMPVLDQEALELKNYLVRALDQQDISTYGLTFTVKTQPMILFTTVVIERALNHEQWQQDTYNILYAKRFDPNTAEYLYYAKGVRKEVLPALMVEVSYMYYEQLETPSLMSGEIELLDDKGHSNYQCPSCLTIYDEMLGDLSQGVSANTPFALLPETYECAVCGTQKEAFVKMSLV</sequence>
<reference evidence="8" key="1">
    <citation type="journal article" date="2019" name="Int. J. Syst. Evol. Microbiol.">
        <title>The Global Catalogue of Microorganisms (GCM) 10K type strain sequencing project: providing services to taxonomists for standard genome sequencing and annotation.</title>
        <authorList>
            <consortium name="The Broad Institute Genomics Platform"/>
            <consortium name="The Broad Institute Genome Sequencing Center for Infectious Disease"/>
            <person name="Wu L."/>
            <person name="Ma J."/>
        </authorList>
    </citation>
    <scope>NUCLEOTIDE SEQUENCE [LARGE SCALE GENOMIC DNA]</scope>
    <source>
        <strain evidence="8">JCM 18326</strain>
    </source>
</reference>
<evidence type="ECO:0000256" key="5">
    <source>
        <dbReference type="ARBA" id="ARBA00023004"/>
    </source>
</evidence>
<dbReference type="RefSeq" id="WP_345370145.1">
    <property type="nucleotide sequence ID" value="NZ_BAABJX010000020.1"/>
</dbReference>
<dbReference type="SUPFAM" id="SSF57802">
    <property type="entry name" value="Rubredoxin-like"/>
    <property type="match status" value="1"/>
</dbReference>
<dbReference type="PANTHER" id="PTHR47627:SF1">
    <property type="entry name" value="RUBREDOXIN-1-RELATED"/>
    <property type="match status" value="1"/>
</dbReference>
<dbReference type="EMBL" id="BAABJX010000020">
    <property type="protein sequence ID" value="GAA4828811.1"/>
    <property type="molecule type" value="Genomic_DNA"/>
</dbReference>
<feature type="domain" description="Rubredoxin-like" evidence="6">
    <location>
        <begin position="423"/>
        <end position="474"/>
    </location>
</feature>
<evidence type="ECO:0000256" key="2">
    <source>
        <dbReference type="ARBA" id="ARBA00022448"/>
    </source>
</evidence>
<evidence type="ECO:0000313" key="8">
    <source>
        <dbReference type="Proteomes" id="UP001500298"/>
    </source>
</evidence>
<dbReference type="InterPro" id="IPR050526">
    <property type="entry name" value="Rubredoxin_ET"/>
</dbReference>
<dbReference type="Proteomes" id="UP001500298">
    <property type="component" value="Unassembled WGS sequence"/>
</dbReference>
<keyword evidence="8" id="KW-1185">Reference proteome</keyword>
<organism evidence="7 8">
    <name type="scientific">Algivirga pacifica</name>
    <dbReference type="NCBI Taxonomy" id="1162670"/>
    <lineage>
        <taxon>Bacteria</taxon>
        <taxon>Pseudomonadati</taxon>
        <taxon>Bacteroidota</taxon>
        <taxon>Cytophagia</taxon>
        <taxon>Cytophagales</taxon>
        <taxon>Flammeovirgaceae</taxon>
        <taxon>Algivirga</taxon>
    </lineage>
</organism>
<dbReference type="Gene3D" id="2.20.28.10">
    <property type="match status" value="1"/>
</dbReference>